<protein>
    <submittedName>
        <fullName evidence="1">Uncharacterized protein</fullName>
    </submittedName>
</protein>
<reference evidence="1" key="1">
    <citation type="submission" date="2014-05" db="EMBL/GenBank/DDBJ databases">
        <authorList>
            <person name="Chronopoulou M."/>
        </authorList>
    </citation>
    <scope>NUCLEOTIDE SEQUENCE</scope>
    <source>
        <tissue evidence="1">Whole organism</tissue>
    </source>
</reference>
<sequence>MTQFIFSTLQINKLIFCLFRLAPDGKMCNILTNSLFQILGKGTEPNIKYAPGLQT</sequence>
<name>A0A0K2SXG8_LEPSM</name>
<proteinExistence type="predicted"/>
<dbReference type="AlphaFoldDB" id="A0A0K2SXG8"/>
<dbReference type="EMBL" id="HACA01000706">
    <property type="protein sequence ID" value="CDW18067.1"/>
    <property type="molecule type" value="Transcribed_RNA"/>
</dbReference>
<evidence type="ECO:0000313" key="1">
    <source>
        <dbReference type="EMBL" id="CDW18067.1"/>
    </source>
</evidence>
<organism evidence="1">
    <name type="scientific">Lepeophtheirus salmonis</name>
    <name type="common">Salmon louse</name>
    <name type="synonym">Caligus salmonis</name>
    <dbReference type="NCBI Taxonomy" id="72036"/>
    <lineage>
        <taxon>Eukaryota</taxon>
        <taxon>Metazoa</taxon>
        <taxon>Ecdysozoa</taxon>
        <taxon>Arthropoda</taxon>
        <taxon>Crustacea</taxon>
        <taxon>Multicrustacea</taxon>
        <taxon>Hexanauplia</taxon>
        <taxon>Copepoda</taxon>
        <taxon>Siphonostomatoida</taxon>
        <taxon>Caligidae</taxon>
        <taxon>Lepeophtheirus</taxon>
    </lineage>
</organism>
<accession>A0A0K2SXG8</accession>